<keyword evidence="12" id="KW-1185">Reference proteome</keyword>
<evidence type="ECO:0000256" key="7">
    <source>
        <dbReference type="SAM" id="MobiDB-lite"/>
    </source>
</evidence>
<comment type="similarity">
    <text evidence="6">Belongs to the DOCK family.</text>
</comment>
<evidence type="ECO:0000256" key="1">
    <source>
        <dbReference type="ARBA" id="ARBA00004496"/>
    </source>
</evidence>
<protein>
    <recommendedName>
        <fullName evidence="13">SH3 domain-containing protein</fullName>
    </recommendedName>
</protein>
<dbReference type="InterPro" id="IPR035892">
    <property type="entry name" value="C2_domain_sf"/>
</dbReference>
<feature type="compositionally biased region" description="Basic and acidic residues" evidence="7">
    <location>
        <begin position="1939"/>
        <end position="1958"/>
    </location>
</feature>
<dbReference type="CDD" id="cd11684">
    <property type="entry name" value="DHR2_DOCK"/>
    <property type="match status" value="1"/>
</dbReference>
<name>G2QNE0_THET4</name>
<dbReference type="PROSITE" id="PS50002">
    <property type="entry name" value="SH3"/>
    <property type="match status" value="1"/>
</dbReference>
<keyword evidence="3" id="KW-0963">Cytoplasm</keyword>
<dbReference type="Pfam" id="PF16172">
    <property type="entry name" value="DOCK_N"/>
    <property type="match status" value="1"/>
</dbReference>
<dbReference type="KEGG" id="mtm:MYCTH_2312897"/>
<dbReference type="PROSITE" id="PS51651">
    <property type="entry name" value="DOCKER"/>
    <property type="match status" value="1"/>
</dbReference>
<dbReference type="OrthoDB" id="18896at2759"/>
<dbReference type="PROSITE" id="PS51650">
    <property type="entry name" value="C2_DOCK"/>
    <property type="match status" value="1"/>
</dbReference>
<dbReference type="InterPro" id="IPR032376">
    <property type="entry name" value="DOCK_N"/>
</dbReference>
<feature type="region of interest" description="Disordered" evidence="7">
    <location>
        <begin position="1871"/>
        <end position="1985"/>
    </location>
</feature>
<evidence type="ECO:0000259" key="8">
    <source>
        <dbReference type="PROSITE" id="PS50002"/>
    </source>
</evidence>
<organism evidence="11 12">
    <name type="scientific">Thermothelomyces thermophilus (strain ATCC 42464 / BCRC 31852 / DSM 1799)</name>
    <name type="common">Sporotrichum thermophile</name>
    <dbReference type="NCBI Taxonomy" id="573729"/>
    <lineage>
        <taxon>Eukaryota</taxon>
        <taxon>Fungi</taxon>
        <taxon>Dikarya</taxon>
        <taxon>Ascomycota</taxon>
        <taxon>Pezizomycotina</taxon>
        <taxon>Sordariomycetes</taxon>
        <taxon>Sordariomycetidae</taxon>
        <taxon>Sordariales</taxon>
        <taxon>Chaetomiaceae</taxon>
        <taxon>Thermothelomyces</taxon>
    </lineage>
</organism>
<feature type="domain" description="SH3" evidence="8">
    <location>
        <begin position="7"/>
        <end position="87"/>
    </location>
</feature>
<sequence length="2122" mass="234358">MPWQPLPRIAFAVATFPFAASHPADLPLELGDELYIIEETTDGNWLRGYLVAPPSLLAGLTSVKGQTLEARVFSGIFPRSCVEIREVLGEGDESDCHDADSEDASEPTPKRPEEGDSAKSGIEGANGEKRKRKDRTRGSPTNGWRERPGSPNGGPGRLSVPVKRNPDAPRPPAPVPMLKIGDETPTSTSEPLIDEIASCLREWHSTNLHELLLSRQYAKLDTLSKLISTLNLARQQFLHDVLTTWEYEILREKTVWDLVRVNKLCGGEVIVRDPHERGRVLTGDDSVVEITKLQSVMSLLDETPTHTPELTALHHLLVDIKGFAGASTEATTLVLYLATKTAGGPLTPLTESYIVEIPAGGQMVHLARNMHMRTLFAGLSASEIGDVPSVESELYLVAKIRASQPVVITKPSSRSGSNSGSVPQFFKDHAKPPLSAGSKSVRRSLMWAGKSTRSAFSRGNARLDSLSEQPEEEVASPATAGAESIDGAPPSTANSKAGRASVDEHAAHTADRTVGVGVLKLNSVMKQEEEEVEHIVSIWAPSARHAPERQDGEEWDPVLREIMDSKTGSYEKSRRAERLQVHLRAFNHPDADALIKATPTVLSNICKTNKMGFSGAPTKPRSDIYLTIEEAVLTRQTLLSRFGGSPAALPSSLHANNLQITLEVRRSNGERVESCIYPSSNAEATSAWKTVVAERGEPWRQTVKLVLAPQDVHQGHVVMHLADAPNPPFAVAYMPLWDQHAFIRDGAHGLLLYRLDEHTATAQAGPQGKGGYLNLPFCLRGKEEQQAEVTGPLAMVRVETYLCSTRFSQDRVVLGLLAWKESSREGIPVLLKQFIFVPEIEVVKLLNDVLDALFGILCEYSGNDDYEDLVFTALVRVLDIVHDRRFNLAPLVDQYAESRFNYPFATLCLVRSFTRLLSKPTEPETARKLRATFKVARHILKFITHARGQQKAKESGIGITGSNPGFTRHLRVIFKALDAMMRSSAPVLVGSQTLAVQHFHTWLPELTGLLSTEEILHIAIDFMESCSGVKGKLVLYKLVLIINYSKLDIFSHPEQRSALSANTVRWIAPHWGHVDEVTDLWKEQVRLCCSVLASQIDHLGPEIPDYIPKIIQSYLVIQATPRKPKDRLSLLFPATYPFPTKPIAEETAFDEALIELSAVLSALSNSPSGMQLELAEDDLHVIVENCLRVHMSILKGEAFPPGWLSVHIYHHKSTMRTLQYLAGILLESFLPDPDEAENFNTELWKLFFTTLLQLVGSPSLALETFPEQKRRAVWKIAGDVREHGAELLRRTWEAIGWETTPEERARYGLAKMGGYQVQYVPTLVGPIVELCLSVHEGLRRMAVEVLQTMIVSEWTLSEDLSVIRTEMIDCLDAYFKAKPLTESILQKLFVGELLGRFEPLSRSKNDPLYAALRELTDTVDVFLDLLVAVHSGDGSGEASQIIHRLRLMEFLRDMQKEDIFIRYVHQLANLQAEARNHAEAGLALRLHADLYDWDPLRTTPALQDPEFPAQSHFERKERIYFDMIKHFEDGEAWSSALAAYKELQTQYETNTFDFAKLARTERAIASIYETITKGDKLVPKYFKVVFKGLGFPASVRDKEFVFEGSPAERAASFTDRMQEMYPSARIVTSEHIDDVEGQFLVISALSPHRDLNHHVYQRARVPQVIRDYLVSAHPRRFSVTVKRDTTGPPAEHYAEKVVYTTAESFPTILRRSEIVSVEEVRLSAKETGLERIVRKTAEMSALEKKVAEGEGGDENAQLLLDAVSISVNPNSESSVVVYRDLVPGMSRTGEPSPAGELDEEDAGAPQLGPQENAIKMALVDHAIMLKRCLATFSKSGNELLTRRVEELQRFFESTYAPEIAIFTPAQPLRSTISPSPTWSRSPQSALSSGGGGGGGRPHHAATKSTSTVPNGAVTEEATVVQPVSLRQGRGPRLSFLGGRKKDQQPSKEVNGDHHHQPIQEDPEPVATNGSNNTPSSAAKEPPRRSLFRTLPHIATTDAGSASARERAGLHPVQTNGTDLSYPHSSTAVGSEVKGGSSETNSAATTPGGLLGEKDGYGTKVYETPYVQTQQQQQQHHHHHHAGGHTSLMGHGVGSVRKRLSMLKLGKKSSRERSGGLGGVDEE</sequence>
<dbReference type="Gene3D" id="1.20.1270.350">
    <property type="entry name" value="Dedicator of cytokinesis N-terminal subdomain"/>
    <property type="match status" value="1"/>
</dbReference>
<feature type="domain" description="DOCKER" evidence="10">
    <location>
        <begin position="1451"/>
        <end position="1856"/>
    </location>
</feature>
<comment type="subcellular location">
    <subcellularLocation>
        <location evidence="1">Cytoplasm</location>
    </subcellularLocation>
</comment>
<dbReference type="InterPro" id="IPR042455">
    <property type="entry name" value="DOCK_N_sub1"/>
</dbReference>
<feature type="region of interest" description="Disordered" evidence="7">
    <location>
        <begin position="409"/>
        <end position="441"/>
    </location>
</feature>
<feature type="region of interest" description="Disordered" evidence="7">
    <location>
        <begin position="91"/>
        <end position="189"/>
    </location>
</feature>
<dbReference type="RefSeq" id="XP_003667258.1">
    <property type="nucleotide sequence ID" value="XM_003667210.1"/>
</dbReference>
<feature type="region of interest" description="Disordered" evidence="7">
    <location>
        <begin position="1784"/>
        <end position="1807"/>
    </location>
</feature>
<evidence type="ECO:0000256" key="5">
    <source>
        <dbReference type="PROSITE-ProRule" id="PRU00192"/>
    </source>
</evidence>
<keyword evidence="2 5" id="KW-0728">SH3 domain</keyword>
<dbReference type="Gene3D" id="1.25.40.410">
    <property type="match status" value="1"/>
</dbReference>
<dbReference type="SMART" id="SM00326">
    <property type="entry name" value="SH3"/>
    <property type="match status" value="1"/>
</dbReference>
<proteinExistence type="inferred from homology"/>
<dbReference type="InParanoid" id="G2QNE0"/>
<dbReference type="InterPro" id="IPR026791">
    <property type="entry name" value="DOCK"/>
</dbReference>
<dbReference type="GeneID" id="11509809"/>
<feature type="region of interest" description="Disordered" evidence="7">
    <location>
        <begin position="2012"/>
        <end position="2052"/>
    </location>
</feature>
<dbReference type="Proteomes" id="UP000007322">
    <property type="component" value="Chromosome 7"/>
</dbReference>
<dbReference type="InterPro" id="IPR027007">
    <property type="entry name" value="C2_DOCK-type_domain"/>
</dbReference>
<dbReference type="FunCoup" id="G2QNE0">
    <property type="interactions" value="16"/>
</dbReference>
<dbReference type="GO" id="GO:0031267">
    <property type="term" value="F:small GTPase binding"/>
    <property type="evidence" value="ECO:0007669"/>
    <property type="project" value="TreeGrafter"/>
</dbReference>
<feature type="domain" description="C2 DOCK-type" evidence="9">
    <location>
        <begin position="621"/>
        <end position="803"/>
    </location>
</feature>
<dbReference type="VEuPathDB" id="FungiDB:MYCTH_2312897"/>
<evidence type="ECO:0000256" key="6">
    <source>
        <dbReference type="PROSITE-ProRule" id="PRU00983"/>
    </source>
</evidence>
<dbReference type="Pfam" id="PF14429">
    <property type="entry name" value="DOCK-C2"/>
    <property type="match status" value="1"/>
</dbReference>
<dbReference type="InterPro" id="IPR056372">
    <property type="entry name" value="TPR_DOCK"/>
</dbReference>
<dbReference type="InterPro" id="IPR001452">
    <property type="entry name" value="SH3_domain"/>
</dbReference>
<dbReference type="HOGENOM" id="CLU_000595_0_1_1"/>
<evidence type="ECO:0000313" key="11">
    <source>
        <dbReference type="EMBL" id="AEO62013.1"/>
    </source>
</evidence>
<dbReference type="Gene3D" id="2.60.40.150">
    <property type="entry name" value="C2 domain"/>
    <property type="match status" value="1"/>
</dbReference>
<dbReference type="GO" id="GO:0005886">
    <property type="term" value="C:plasma membrane"/>
    <property type="evidence" value="ECO:0007669"/>
    <property type="project" value="TreeGrafter"/>
</dbReference>
<dbReference type="PANTHER" id="PTHR45653:SF10">
    <property type="entry name" value="MYOBLAST CITY, ISOFORM B"/>
    <property type="match status" value="1"/>
</dbReference>
<dbReference type="eggNOG" id="KOG1998">
    <property type="taxonomic scope" value="Eukaryota"/>
</dbReference>
<dbReference type="OMA" id="LWDNQAF"/>
<gene>
    <name evidence="11" type="ORF">MYCTH_2312897</name>
</gene>
<accession>G2QNE0</accession>
<dbReference type="SUPFAM" id="SSF50044">
    <property type="entry name" value="SH3-domain"/>
    <property type="match status" value="1"/>
</dbReference>
<dbReference type="CDD" id="cd08679">
    <property type="entry name" value="C2_DOCK180_related"/>
    <property type="match status" value="1"/>
</dbReference>
<feature type="compositionally biased region" description="Basic and acidic residues" evidence="7">
    <location>
        <begin position="108"/>
        <end position="117"/>
    </location>
</feature>
<feature type="region of interest" description="Disordered" evidence="7">
    <location>
        <begin position="2069"/>
        <end position="2122"/>
    </location>
</feature>
<evidence type="ECO:0000259" key="10">
    <source>
        <dbReference type="PROSITE" id="PS51651"/>
    </source>
</evidence>
<dbReference type="GO" id="GO:0005085">
    <property type="term" value="F:guanyl-nucleotide exchange factor activity"/>
    <property type="evidence" value="ECO:0007669"/>
    <property type="project" value="InterPro"/>
</dbReference>
<evidence type="ECO:0000256" key="4">
    <source>
        <dbReference type="ARBA" id="ARBA00022553"/>
    </source>
</evidence>
<dbReference type="GO" id="GO:0007264">
    <property type="term" value="P:small GTPase-mediated signal transduction"/>
    <property type="evidence" value="ECO:0007669"/>
    <property type="project" value="InterPro"/>
</dbReference>
<dbReference type="Pfam" id="PF23554">
    <property type="entry name" value="TPR_DOCK"/>
    <property type="match status" value="2"/>
</dbReference>
<feature type="region of interest" description="Disordered" evidence="7">
    <location>
        <begin position="458"/>
        <end position="509"/>
    </location>
</feature>
<evidence type="ECO:0000313" key="12">
    <source>
        <dbReference type="Proteomes" id="UP000007322"/>
    </source>
</evidence>
<keyword evidence="4" id="KW-0597">Phosphoprotein</keyword>
<feature type="compositionally biased region" description="Basic residues" evidence="7">
    <location>
        <begin position="2095"/>
        <end position="2107"/>
    </location>
</feature>
<dbReference type="STRING" id="573729.G2QNE0"/>
<dbReference type="InterPro" id="IPR043161">
    <property type="entry name" value="DOCK_C_lobe_A"/>
</dbReference>
<dbReference type="GO" id="GO:0005737">
    <property type="term" value="C:cytoplasm"/>
    <property type="evidence" value="ECO:0007669"/>
    <property type="project" value="UniProtKB-SubCell"/>
</dbReference>
<dbReference type="PANTHER" id="PTHR45653">
    <property type="entry name" value="DEDICATOR OF CYTOKINESIS"/>
    <property type="match status" value="1"/>
</dbReference>
<evidence type="ECO:0000259" key="9">
    <source>
        <dbReference type="PROSITE" id="PS51650"/>
    </source>
</evidence>
<evidence type="ECO:0000256" key="3">
    <source>
        <dbReference type="ARBA" id="ARBA00022490"/>
    </source>
</evidence>
<dbReference type="Gene3D" id="2.30.30.40">
    <property type="entry name" value="SH3 Domains"/>
    <property type="match status" value="1"/>
</dbReference>
<dbReference type="InterPro" id="IPR036028">
    <property type="entry name" value="SH3-like_dom_sf"/>
</dbReference>
<feature type="compositionally biased region" description="Low complexity" evidence="7">
    <location>
        <begin position="412"/>
        <end position="421"/>
    </location>
</feature>
<feature type="compositionally biased region" description="Polar residues" evidence="7">
    <location>
        <begin position="2012"/>
        <end position="2028"/>
    </location>
</feature>
<feature type="compositionally biased region" description="Polar residues" evidence="7">
    <location>
        <begin position="1871"/>
        <end position="1887"/>
    </location>
</feature>
<dbReference type="InterPro" id="IPR027357">
    <property type="entry name" value="DOCKER_dom"/>
</dbReference>
<evidence type="ECO:0000256" key="2">
    <source>
        <dbReference type="ARBA" id="ARBA00022443"/>
    </source>
</evidence>
<evidence type="ECO:0008006" key="13">
    <source>
        <dbReference type="Google" id="ProtNLM"/>
    </source>
</evidence>
<reference evidence="11 12" key="1">
    <citation type="journal article" date="2011" name="Nat. Biotechnol.">
        <title>Comparative genomic analysis of the thermophilic biomass-degrading fungi Myceliophthora thermophila and Thielavia terrestris.</title>
        <authorList>
            <person name="Berka R.M."/>
            <person name="Grigoriev I.V."/>
            <person name="Otillar R."/>
            <person name="Salamov A."/>
            <person name="Grimwood J."/>
            <person name="Reid I."/>
            <person name="Ishmael N."/>
            <person name="John T."/>
            <person name="Darmond C."/>
            <person name="Moisan M.-C."/>
            <person name="Henrissat B."/>
            <person name="Coutinho P.M."/>
            <person name="Lombard V."/>
            <person name="Natvig D.O."/>
            <person name="Lindquist E."/>
            <person name="Schmutz J."/>
            <person name="Lucas S."/>
            <person name="Harris P."/>
            <person name="Powlowski J."/>
            <person name="Bellemare A."/>
            <person name="Taylor D."/>
            <person name="Butler G."/>
            <person name="de Vries R.P."/>
            <person name="Allijn I.E."/>
            <person name="van den Brink J."/>
            <person name="Ushinsky S."/>
            <person name="Storms R."/>
            <person name="Powell A.J."/>
            <person name="Paulsen I.T."/>
            <person name="Elbourne L.D.H."/>
            <person name="Baker S.E."/>
            <person name="Magnuson J."/>
            <person name="LaBoissiere S."/>
            <person name="Clutterbuck A.J."/>
            <person name="Martinez D."/>
            <person name="Wogulis M."/>
            <person name="de Leon A.L."/>
            <person name="Rey M.W."/>
            <person name="Tsang A."/>
        </authorList>
    </citation>
    <scope>NUCLEOTIDE SEQUENCE [LARGE SCALE GENOMIC DNA]</scope>
    <source>
        <strain evidence="12">ATCC 42464 / BCRC 31852 / DSM 1799</strain>
    </source>
</reference>
<feature type="compositionally biased region" description="Polar residues" evidence="7">
    <location>
        <begin position="1967"/>
        <end position="1976"/>
    </location>
</feature>
<dbReference type="EMBL" id="CP003008">
    <property type="protein sequence ID" value="AEO62013.1"/>
    <property type="molecule type" value="Genomic_DNA"/>
</dbReference>